<organism evidence="2">
    <name type="scientific">Serpula lacrymans var. lacrymans (strain S7.3)</name>
    <name type="common">Dry rot fungus</name>
    <dbReference type="NCBI Taxonomy" id="936435"/>
    <lineage>
        <taxon>Eukaryota</taxon>
        <taxon>Fungi</taxon>
        <taxon>Dikarya</taxon>
        <taxon>Basidiomycota</taxon>
        <taxon>Agaricomycotina</taxon>
        <taxon>Agaricomycetes</taxon>
        <taxon>Agaricomycetidae</taxon>
        <taxon>Boletales</taxon>
        <taxon>Coniophorineae</taxon>
        <taxon>Serpulaceae</taxon>
        <taxon>Serpula</taxon>
    </lineage>
</organism>
<proteinExistence type="predicted"/>
<accession>F8PFF8</accession>
<dbReference type="AlphaFoldDB" id="F8PFF8"/>
<name>F8PFF8_SERL3</name>
<dbReference type="InParanoid" id="F8PFF8"/>
<dbReference type="EMBL" id="GL945474">
    <property type="protein sequence ID" value="EGO04727.1"/>
    <property type="molecule type" value="Genomic_DNA"/>
</dbReference>
<sequence length="201" mass="21976">MSSNPWLCHWEYAKILFGKMGISPGSHKHIGTSPGVIFVKTGTSLVLTHRKIGISLGKYQTHRDISGDNIWEHGEDGDTPGDNIWEYGDILGIDSGKIGISLGITFGKMGISDILTFGKMGTSPGIAFGKIGTSHGPTLGMMETSPGIIFGKMGTPTGIKYENIGLFLGKSQTYSDIPEHDLWVYGDIPWEVPEMYRYPFY</sequence>
<dbReference type="HOGENOM" id="CLU_1361142_0_0_1"/>
<evidence type="ECO:0000313" key="2">
    <source>
        <dbReference type="Proteomes" id="UP000008063"/>
    </source>
</evidence>
<dbReference type="Proteomes" id="UP000008063">
    <property type="component" value="Unassembled WGS sequence"/>
</dbReference>
<gene>
    <name evidence="1" type="ORF">SERLA73DRAFT_149125</name>
</gene>
<protein>
    <submittedName>
        <fullName evidence="1">Uncharacterized protein</fullName>
    </submittedName>
</protein>
<reference evidence="2" key="1">
    <citation type="journal article" date="2011" name="Science">
        <title>The plant cell wall-decomposing machinery underlies the functional diversity of forest fungi.</title>
        <authorList>
            <person name="Eastwood D.C."/>
            <person name="Floudas D."/>
            <person name="Binder M."/>
            <person name="Majcherczyk A."/>
            <person name="Schneider P."/>
            <person name="Aerts A."/>
            <person name="Asiegbu F.O."/>
            <person name="Baker S.E."/>
            <person name="Barry K."/>
            <person name="Bendiksby M."/>
            <person name="Blumentritt M."/>
            <person name="Coutinho P.M."/>
            <person name="Cullen D."/>
            <person name="de Vries R.P."/>
            <person name="Gathman A."/>
            <person name="Goodell B."/>
            <person name="Henrissat B."/>
            <person name="Ihrmark K."/>
            <person name="Kauserud H."/>
            <person name="Kohler A."/>
            <person name="LaButti K."/>
            <person name="Lapidus A."/>
            <person name="Lavin J.L."/>
            <person name="Lee Y.-H."/>
            <person name="Lindquist E."/>
            <person name="Lilly W."/>
            <person name="Lucas S."/>
            <person name="Morin E."/>
            <person name="Murat C."/>
            <person name="Oguiza J.A."/>
            <person name="Park J."/>
            <person name="Pisabarro A.G."/>
            <person name="Riley R."/>
            <person name="Rosling A."/>
            <person name="Salamov A."/>
            <person name="Schmidt O."/>
            <person name="Schmutz J."/>
            <person name="Skrede I."/>
            <person name="Stenlid J."/>
            <person name="Wiebenga A."/>
            <person name="Xie X."/>
            <person name="Kuees U."/>
            <person name="Hibbett D.S."/>
            <person name="Hoffmeister D."/>
            <person name="Hoegberg N."/>
            <person name="Martin F."/>
            <person name="Grigoriev I.V."/>
            <person name="Watkinson S.C."/>
        </authorList>
    </citation>
    <scope>NUCLEOTIDE SEQUENCE [LARGE SCALE GENOMIC DNA]</scope>
    <source>
        <strain evidence="2">strain S7.3</strain>
    </source>
</reference>
<keyword evidence="2" id="KW-1185">Reference proteome</keyword>
<evidence type="ECO:0000313" key="1">
    <source>
        <dbReference type="EMBL" id="EGO04727.1"/>
    </source>
</evidence>